<feature type="coiled-coil region" evidence="1">
    <location>
        <begin position="32"/>
        <end position="124"/>
    </location>
</feature>
<dbReference type="Pfam" id="PF09602">
    <property type="entry name" value="PhaP_Bmeg"/>
    <property type="match status" value="1"/>
</dbReference>
<keyword evidence="1" id="KW-0175">Coiled coil</keyword>
<dbReference type="RefSeq" id="WP_101649022.1">
    <property type="nucleotide sequence ID" value="NZ_PGVE01000064.1"/>
</dbReference>
<gene>
    <name evidence="2" type="ORF">CVD27_16660</name>
</gene>
<accession>A0A2N5HBE8</accession>
<comment type="caution">
    <text evidence="2">The sequence shown here is derived from an EMBL/GenBank/DDBJ whole genome shotgun (WGS) entry which is preliminary data.</text>
</comment>
<evidence type="ECO:0000313" key="3">
    <source>
        <dbReference type="Proteomes" id="UP000234950"/>
    </source>
</evidence>
<proteinExistence type="predicted"/>
<keyword evidence="3" id="KW-1185">Reference proteome</keyword>
<dbReference type="OrthoDB" id="2905774at2"/>
<evidence type="ECO:0000256" key="1">
    <source>
        <dbReference type="SAM" id="Coils"/>
    </source>
</evidence>
<reference evidence="2 3" key="1">
    <citation type="submission" date="2017-11" db="EMBL/GenBank/DDBJ databases">
        <title>Comparitive Functional Genomics of Dry Heat Resistant strains isolated from the Viking Spacecraft.</title>
        <authorList>
            <person name="Seuylemezian A."/>
            <person name="Cooper K."/>
            <person name="Vaishampayan P."/>
        </authorList>
    </citation>
    <scope>NUCLEOTIDE SEQUENCE [LARGE SCALE GENOMIC DNA]</scope>
    <source>
        <strain evidence="2 3">V32-6</strain>
    </source>
</reference>
<name>A0A2N5HBE8_9BACI</name>
<dbReference type="AlphaFoldDB" id="A0A2N5HBE8"/>
<sequence length="191" mass="22664">MMVQKKNETVPAEEVVESIPVSSFVTTFWNQYEQASERARHLREDREDAYINTVREVINFNKQYRKSLANLYEQAKKTNQDMVSEMMNQFNFEKVKEDIPSEDREELKTQFKEVTGQMEKLALTPVRSFFHIIDQLEDSFEKNTESSIAYSRGSRNAWLEVRKEYVKKARNTQLDLVERSKNSFNELVKSR</sequence>
<dbReference type="Proteomes" id="UP000234950">
    <property type="component" value="Unassembled WGS sequence"/>
</dbReference>
<protein>
    <submittedName>
        <fullName evidence="2">Uncharacterized protein</fullName>
    </submittedName>
</protein>
<dbReference type="EMBL" id="PGVE01000064">
    <property type="protein sequence ID" value="PLS02824.1"/>
    <property type="molecule type" value="Genomic_DNA"/>
</dbReference>
<dbReference type="InterPro" id="IPR011728">
    <property type="entry name" value="PhaP_Bmeg"/>
</dbReference>
<organism evidence="2 3">
    <name type="scientific">Neobacillus cucumis</name>
    <dbReference type="NCBI Taxonomy" id="1740721"/>
    <lineage>
        <taxon>Bacteria</taxon>
        <taxon>Bacillati</taxon>
        <taxon>Bacillota</taxon>
        <taxon>Bacilli</taxon>
        <taxon>Bacillales</taxon>
        <taxon>Bacillaceae</taxon>
        <taxon>Neobacillus</taxon>
    </lineage>
</organism>
<evidence type="ECO:0000313" key="2">
    <source>
        <dbReference type="EMBL" id="PLS02824.1"/>
    </source>
</evidence>